<proteinExistence type="predicted"/>
<dbReference type="RefSeq" id="WP_179462863.1">
    <property type="nucleotide sequence ID" value="NZ_JACBZX010000001.1"/>
</dbReference>
<dbReference type="AlphaFoldDB" id="A0A852X372"/>
<evidence type="ECO:0000256" key="1">
    <source>
        <dbReference type="SAM" id="MobiDB-lite"/>
    </source>
</evidence>
<feature type="compositionally biased region" description="Low complexity" evidence="1">
    <location>
        <begin position="51"/>
        <end position="64"/>
    </location>
</feature>
<evidence type="ECO:0000313" key="3">
    <source>
        <dbReference type="Proteomes" id="UP000592181"/>
    </source>
</evidence>
<name>A0A852X372_9MICO</name>
<keyword evidence="3" id="KW-1185">Reference proteome</keyword>
<dbReference type="EMBL" id="JACBZX010000001">
    <property type="protein sequence ID" value="NYG37506.1"/>
    <property type="molecule type" value="Genomic_DNA"/>
</dbReference>
<protein>
    <submittedName>
        <fullName evidence="2">Uncharacterized protein</fullName>
    </submittedName>
</protein>
<sequence>MTVVILGLLGCLLLSVIVMGIVAIPARREGRGVLTERGERVVVKVRERADSAASRTSSAVTSRTQGRRSAS</sequence>
<gene>
    <name evidence="2" type="ORF">BJY28_001975</name>
</gene>
<accession>A0A852X372</accession>
<dbReference type="Proteomes" id="UP000592181">
    <property type="component" value="Unassembled WGS sequence"/>
</dbReference>
<organism evidence="2 3">
    <name type="scientific">Janibacter alkaliphilus</name>
    <dbReference type="NCBI Taxonomy" id="1069963"/>
    <lineage>
        <taxon>Bacteria</taxon>
        <taxon>Bacillati</taxon>
        <taxon>Actinomycetota</taxon>
        <taxon>Actinomycetes</taxon>
        <taxon>Micrococcales</taxon>
        <taxon>Intrasporangiaceae</taxon>
        <taxon>Janibacter</taxon>
    </lineage>
</organism>
<reference evidence="2 3" key="1">
    <citation type="submission" date="2020-07" db="EMBL/GenBank/DDBJ databases">
        <title>Sequencing the genomes of 1000 actinobacteria strains.</title>
        <authorList>
            <person name="Klenk H.-P."/>
        </authorList>
    </citation>
    <scope>NUCLEOTIDE SEQUENCE [LARGE SCALE GENOMIC DNA]</scope>
    <source>
        <strain evidence="2 3">DSM 24723</strain>
    </source>
</reference>
<comment type="caution">
    <text evidence="2">The sequence shown here is derived from an EMBL/GenBank/DDBJ whole genome shotgun (WGS) entry which is preliminary data.</text>
</comment>
<evidence type="ECO:0000313" key="2">
    <source>
        <dbReference type="EMBL" id="NYG37506.1"/>
    </source>
</evidence>
<feature type="region of interest" description="Disordered" evidence="1">
    <location>
        <begin position="50"/>
        <end position="71"/>
    </location>
</feature>